<name>A0ABX9JPY8_9BACT</name>
<reference evidence="2 3" key="1">
    <citation type="submission" date="2018-08" db="EMBL/GenBank/DDBJ databases">
        <title>Genomic Encyclopedia of Archaeal and Bacterial Type Strains, Phase II (KMG-II): from individual species to whole genera.</title>
        <authorList>
            <person name="Goeker M."/>
        </authorList>
    </citation>
    <scope>NUCLEOTIDE SEQUENCE [LARGE SCALE GENOMIC DNA]</scope>
    <source>
        <strain evidence="2 3">DSM 2261</strain>
    </source>
</reference>
<evidence type="ECO:0008006" key="4">
    <source>
        <dbReference type="Google" id="ProtNLM"/>
    </source>
</evidence>
<dbReference type="Proteomes" id="UP000256345">
    <property type="component" value="Unassembled WGS sequence"/>
</dbReference>
<proteinExistence type="predicted"/>
<evidence type="ECO:0000313" key="2">
    <source>
        <dbReference type="EMBL" id="REG24059.1"/>
    </source>
</evidence>
<dbReference type="EMBL" id="QUMU01000015">
    <property type="protein sequence ID" value="REG24059.1"/>
    <property type="molecule type" value="Genomic_DNA"/>
</dbReference>
<gene>
    <name evidence="2" type="ORF">ATI61_115101</name>
</gene>
<dbReference type="RefSeq" id="WP_047862284.1">
    <property type="nucleotide sequence ID" value="NZ_CP011509.1"/>
</dbReference>
<feature type="region of interest" description="Disordered" evidence="1">
    <location>
        <begin position="78"/>
        <end position="170"/>
    </location>
</feature>
<dbReference type="Gene3D" id="6.10.140.1960">
    <property type="match status" value="1"/>
</dbReference>
<organism evidence="2 3">
    <name type="scientific">Archangium gephyra</name>
    <dbReference type="NCBI Taxonomy" id="48"/>
    <lineage>
        <taxon>Bacteria</taxon>
        <taxon>Pseudomonadati</taxon>
        <taxon>Myxococcota</taxon>
        <taxon>Myxococcia</taxon>
        <taxon>Myxococcales</taxon>
        <taxon>Cystobacterineae</taxon>
        <taxon>Archangiaceae</taxon>
        <taxon>Archangium</taxon>
    </lineage>
</organism>
<sequence>MAGPPDNDLSTDVALVRQVLARELETINEYEAHARAASTPELRDFFLHLAAEEKEHVAEAVHMLRLLDAGQEAHFAKPVTTGHFQGAIEGKPAPAPARAPASAPAAAAPSPAAPSEPASRGPARGGRNANGQAEPPPGLVQPERVLYGVPAPPPSPGVQPLTVGSLRRSR</sequence>
<comment type="caution">
    <text evidence="2">The sequence shown here is derived from an EMBL/GenBank/DDBJ whole genome shotgun (WGS) entry which is preliminary data.</text>
</comment>
<accession>A0ABX9JPY8</accession>
<dbReference type="SUPFAM" id="SSF47240">
    <property type="entry name" value="Ferritin-like"/>
    <property type="match status" value="1"/>
</dbReference>
<keyword evidence="3" id="KW-1185">Reference proteome</keyword>
<dbReference type="InterPro" id="IPR009078">
    <property type="entry name" value="Ferritin-like_SF"/>
</dbReference>
<evidence type="ECO:0000313" key="3">
    <source>
        <dbReference type="Proteomes" id="UP000256345"/>
    </source>
</evidence>
<feature type="compositionally biased region" description="Low complexity" evidence="1">
    <location>
        <begin position="96"/>
        <end position="131"/>
    </location>
</feature>
<evidence type="ECO:0000256" key="1">
    <source>
        <dbReference type="SAM" id="MobiDB-lite"/>
    </source>
</evidence>
<protein>
    <recommendedName>
        <fullName evidence="4">Ferritin</fullName>
    </recommendedName>
</protein>